<dbReference type="EMBL" id="CAMKVN010003407">
    <property type="protein sequence ID" value="CAI2184635.1"/>
    <property type="molecule type" value="Genomic_DNA"/>
</dbReference>
<comment type="caution">
    <text evidence="1">The sequence shown here is derived from an EMBL/GenBank/DDBJ whole genome shotgun (WGS) entry which is preliminary data.</text>
</comment>
<dbReference type="Proteomes" id="UP001153678">
    <property type="component" value="Unassembled WGS sequence"/>
</dbReference>
<protein>
    <submittedName>
        <fullName evidence="1">11666_t:CDS:1</fullName>
    </submittedName>
</protein>
<evidence type="ECO:0000313" key="1">
    <source>
        <dbReference type="EMBL" id="CAI2184635.1"/>
    </source>
</evidence>
<gene>
    <name evidence="1" type="ORF">FWILDA_LOCUS11676</name>
</gene>
<accession>A0A9W4WZS6</accession>
<sequence length="56" mass="6442">MTSRFGRINSNIIKDVIRLKIEIAKSLFHLYAVACTLDGYTAEDENVPILWIIYVL</sequence>
<name>A0A9W4WZS6_9GLOM</name>
<keyword evidence="2" id="KW-1185">Reference proteome</keyword>
<dbReference type="AlphaFoldDB" id="A0A9W4WZS6"/>
<evidence type="ECO:0000313" key="2">
    <source>
        <dbReference type="Proteomes" id="UP001153678"/>
    </source>
</evidence>
<reference evidence="1" key="1">
    <citation type="submission" date="2022-08" db="EMBL/GenBank/DDBJ databases">
        <authorList>
            <person name="Kallberg Y."/>
            <person name="Tangrot J."/>
            <person name="Rosling A."/>
        </authorList>
    </citation>
    <scope>NUCLEOTIDE SEQUENCE</scope>
    <source>
        <strain evidence="1">Wild A</strain>
    </source>
</reference>
<organism evidence="1 2">
    <name type="scientific">Funneliformis geosporum</name>
    <dbReference type="NCBI Taxonomy" id="1117311"/>
    <lineage>
        <taxon>Eukaryota</taxon>
        <taxon>Fungi</taxon>
        <taxon>Fungi incertae sedis</taxon>
        <taxon>Mucoromycota</taxon>
        <taxon>Glomeromycotina</taxon>
        <taxon>Glomeromycetes</taxon>
        <taxon>Glomerales</taxon>
        <taxon>Glomeraceae</taxon>
        <taxon>Funneliformis</taxon>
    </lineage>
</organism>
<proteinExistence type="predicted"/>